<evidence type="ECO:0000313" key="1">
    <source>
        <dbReference type="EMBL" id="KHD85174.1"/>
    </source>
</evidence>
<comment type="caution">
    <text evidence="1">The sequence shown here is derived from an EMBL/GenBank/DDBJ whole genome shotgun (WGS) entry which is preliminary data.</text>
</comment>
<evidence type="ECO:0000313" key="4">
    <source>
        <dbReference type="Proteomes" id="UP000476934"/>
    </source>
</evidence>
<dbReference type="InterPro" id="IPR025439">
    <property type="entry name" value="Spore_coat_CotO"/>
</dbReference>
<name>A0A0A6VF33_9BACI</name>
<sequence>MSSQQSHYEINKPLLYITQPKSDPISVNNMQKTFILKPQEMISQVTEQETLEPLVTDEEKLEEQETDLQEETIEDNGTVETDKDIEDYSEENIEVITEPTVEEIVEVNEEAEVNTEVEELEGQVTIDEIEETPTYSRKSFKEMTNLEKIDYLVHKPFYIPKIVCEISTNDNVYIGVIGDFDGEKVKIILENNIAPVSLHFEEINQIKMKSS</sequence>
<dbReference type="OrthoDB" id="2970540at2"/>
<proteinExistence type="predicted"/>
<reference evidence="2 4" key="2">
    <citation type="submission" date="2020-02" db="EMBL/GenBank/DDBJ databases">
        <authorList>
            <person name="Feng H."/>
        </authorList>
    </citation>
    <scope>NUCLEOTIDE SEQUENCE [LARGE SCALE GENOMIC DNA]</scope>
    <source>
        <strain evidence="2 4">Gsoil 114</strain>
    </source>
</reference>
<protein>
    <recommendedName>
        <fullName evidence="5">Spore coat protein CotO</fullName>
    </recommendedName>
</protein>
<dbReference type="EMBL" id="JRUN01000030">
    <property type="protein sequence ID" value="KHD85174.1"/>
    <property type="molecule type" value="Genomic_DNA"/>
</dbReference>
<gene>
    <name evidence="2" type="ORF">G4D61_02320</name>
    <name evidence="1" type="ORF">NG54_10930</name>
</gene>
<evidence type="ECO:0000313" key="3">
    <source>
        <dbReference type="Proteomes" id="UP000030588"/>
    </source>
</evidence>
<dbReference type="Pfam" id="PF14153">
    <property type="entry name" value="Spore_coat_CotO"/>
    <property type="match status" value="1"/>
</dbReference>
<dbReference type="EMBL" id="JAAIWK010000002">
    <property type="protein sequence ID" value="NEY18802.1"/>
    <property type="molecule type" value="Genomic_DNA"/>
</dbReference>
<reference evidence="1 3" key="1">
    <citation type="submission" date="2014-10" db="EMBL/GenBank/DDBJ databases">
        <title>Draft genome of phytase producing Bacillus ginsengihumi strain M2.11.</title>
        <authorList>
            <person name="Toymentseva A."/>
            <person name="Boulygina E.A."/>
            <person name="Kazakov S.V."/>
            <person name="Kayumov I."/>
            <person name="Suleimanova A.D."/>
            <person name="Mardanova A.M."/>
            <person name="Maria S.N."/>
            <person name="Sergey M.Y."/>
            <person name="Sharipova M.R."/>
        </authorList>
    </citation>
    <scope>NUCLEOTIDE SEQUENCE [LARGE SCALE GENOMIC DNA]</scope>
    <source>
        <strain evidence="1 3">M2.11</strain>
    </source>
</reference>
<reference evidence="2 4" key="3">
    <citation type="submission" date="2020-03" db="EMBL/GenBank/DDBJ databases">
        <title>Bacillus aquiflavi sp. nov., isolated from yellow water of strong flavor Chinese baijiu in Yibin region of China.</title>
        <authorList>
            <person name="Xie J."/>
        </authorList>
    </citation>
    <scope>NUCLEOTIDE SEQUENCE [LARGE SCALE GENOMIC DNA]</scope>
    <source>
        <strain evidence="2 4">Gsoil 114</strain>
    </source>
</reference>
<evidence type="ECO:0000313" key="2">
    <source>
        <dbReference type="EMBL" id="NEY18802.1"/>
    </source>
</evidence>
<accession>A0A0A6VF33</accession>
<keyword evidence="4" id="KW-1185">Reference proteome</keyword>
<dbReference type="RefSeq" id="WP_025727475.1">
    <property type="nucleotide sequence ID" value="NZ_JAAIWK010000002.1"/>
</dbReference>
<dbReference type="Proteomes" id="UP000030588">
    <property type="component" value="Unassembled WGS sequence"/>
</dbReference>
<organism evidence="1 3">
    <name type="scientific">Heyndrickxia ginsengihumi</name>
    <dbReference type="NCBI Taxonomy" id="363870"/>
    <lineage>
        <taxon>Bacteria</taxon>
        <taxon>Bacillati</taxon>
        <taxon>Bacillota</taxon>
        <taxon>Bacilli</taxon>
        <taxon>Bacillales</taxon>
        <taxon>Bacillaceae</taxon>
        <taxon>Heyndrickxia</taxon>
    </lineage>
</organism>
<evidence type="ECO:0008006" key="5">
    <source>
        <dbReference type="Google" id="ProtNLM"/>
    </source>
</evidence>
<dbReference type="Proteomes" id="UP000476934">
    <property type="component" value="Unassembled WGS sequence"/>
</dbReference>
<dbReference type="AlphaFoldDB" id="A0A0A6VF33"/>